<dbReference type="Gene3D" id="6.10.140.920">
    <property type="match status" value="1"/>
</dbReference>
<feature type="coiled-coil region" evidence="1">
    <location>
        <begin position="961"/>
        <end position="988"/>
    </location>
</feature>
<organism evidence="2 3">
    <name type="scientific">Eptesipox virus</name>
    <dbReference type="NCBI Taxonomy" id="1329402"/>
    <lineage>
        <taxon>Viruses</taxon>
        <taxon>Varidnaviria</taxon>
        <taxon>Bamfordvirae</taxon>
        <taxon>Nucleocytoviricota</taxon>
        <taxon>Pokkesviricetes</taxon>
        <taxon>Chitovirales</taxon>
        <taxon>Poxviridae</taxon>
        <taxon>Chordopoxvirinae</taxon>
        <taxon>Vespertilionpoxvirus</taxon>
        <taxon>Vespertilionpoxvirus eptesipox</taxon>
    </lineage>
</organism>
<accession>A0A220T6J0</accession>
<protein>
    <submittedName>
        <fullName evidence="2">A-type inclusion protein</fullName>
    </submittedName>
</protein>
<proteinExistence type="predicted"/>
<dbReference type="Proteomes" id="UP000217428">
    <property type="component" value="Segment"/>
</dbReference>
<dbReference type="InterPro" id="IPR007596">
    <property type="entry name" value="Pox_A_type_inc"/>
</dbReference>
<reference evidence="2 3" key="1">
    <citation type="journal article" date="2017" name="Virus Genes">
        <title>Characterization of Eptesipoxvirus, a novel poxvirus from a microchiropteran bat.</title>
        <authorList>
            <person name="Tu S.L."/>
            <person name="Nakazawa Y."/>
            <person name="Gao J."/>
            <person name="Wilkins K."/>
            <person name="Gallardo-Romero N."/>
            <person name="Li Y."/>
            <person name="Emerson G.L."/>
            <person name="Carroll D.S."/>
            <person name="Upton C."/>
        </authorList>
    </citation>
    <scope>NUCLEOTIDE SEQUENCE [LARGE SCALE GENOMIC DNA]</scope>
    <source>
        <strain evidence="2 3">Washington</strain>
    </source>
</reference>
<keyword evidence="3" id="KW-1185">Reference proteome</keyword>
<name>A0A220T6J0_9POXV</name>
<dbReference type="OrthoDB" id="8029at10239"/>
<evidence type="ECO:0000313" key="2">
    <source>
        <dbReference type="EMBL" id="ASK51323.1"/>
    </source>
</evidence>
<sequence>MEDLFSITCDLHMNAFIEEVEKLWSSSLNNTSSLSRKSKNVIRNLFREVTNSNISSSCYDILLKKQLHGDSINAVYRSLYGSGSDIDKRVDTVGKYILFVVVTYLAILIDDKDSKEIVSILTKFVNVISNIHSKYKCKYMFVGIPAIILFNKLDSTDVQKLYSLFSTKLNTNVELYEEYFNFIVSSDTYFNKKKFVKFSYGPVSFASSISVPDFVMEGLTFRSCDRIEKSEDIDDVYVFITVESDPKTYAFSKLTKPLYEGGLVVETDDLDDATALVIFDAITTFDKFRNKALLLTLESIVNKQVIDPTLNIDRYPTDENISDDTGENVITPIKVGSSIGIVDYRLVINKLTEWLNQCEEKCEGAVSPEVKELRERITDLEKQLDEATSGKTNCEYEKTKIKDLESRLDSERQRVTRLLDDLQKARDGKCDSDSNDKAIIEELRKEIQNEQNRRMELMKELDKVRNGDGTSSCERELDLTRQWLHERDNELREMSKQAKHFERELERERIKNKQCDKYKKELDEAKSKIIRLETDLDKCLSQQNGSSDEVRKLTSQIESLERDLRECRASSGGDEKLLADIDLLKQQIGILAQQLEQCETRGDEKLLAEIEFLKEHINSLAQQLEQCEASGGSGGSDTSKLQERITYLENELDKYIKGEGNVNFTLLNEINRLRDKNAELQNQLDQAQSQDKNNSYYKRALERERAKIIELENELQKCFDNNSGSEYIIKMEQMERKIKSLEAELRLCKDTDHDTEKIYKDKIAELQRELDKCKQSGGSSNSHTEIKVFYDVECRTESARLQQRINELNDELNRLRKEDKTDSYYKREVDRQRKKVIELEHELEKYFNDDKIITYKKEMDAMQVVISEMRQELEKCKRDASCSSSSDCSFEQKRIELLELELRKTKEMVKQLEKFIEFSSAQKEYADKLEREKIARLDAEHALERERARKDCGGNMCEQELELERNKNKKLELYLETEKDKANFYKRELEKERFIKSSSQEE</sequence>
<evidence type="ECO:0000256" key="1">
    <source>
        <dbReference type="SAM" id="Coils"/>
    </source>
</evidence>
<dbReference type="Pfam" id="PF04508">
    <property type="entry name" value="Pox_A_type_inc"/>
    <property type="match status" value="1"/>
</dbReference>
<feature type="coiled-coil region" evidence="1">
    <location>
        <begin position="370"/>
        <end position="630"/>
    </location>
</feature>
<feature type="coiled-coil region" evidence="1">
    <location>
        <begin position="663"/>
        <end position="915"/>
    </location>
</feature>
<gene>
    <name evidence="2" type="ORF">EPTV-WA-122</name>
</gene>
<keyword evidence="1" id="KW-0175">Coiled coil</keyword>
<evidence type="ECO:0000313" key="3">
    <source>
        <dbReference type="Proteomes" id="UP000217428"/>
    </source>
</evidence>
<dbReference type="EMBL" id="KY747497">
    <property type="protein sequence ID" value="ASK51323.1"/>
    <property type="molecule type" value="Genomic_DNA"/>
</dbReference>
<dbReference type="GO" id="GO:0016032">
    <property type="term" value="P:viral process"/>
    <property type="evidence" value="ECO:0007669"/>
    <property type="project" value="InterPro"/>
</dbReference>